<reference evidence="4" key="1">
    <citation type="journal article" date="2013" name="Science">
        <title>The Amborella genome and the evolution of flowering plants.</title>
        <authorList>
            <consortium name="Amborella Genome Project"/>
        </authorList>
    </citation>
    <scope>NUCLEOTIDE SEQUENCE [LARGE SCALE GENOMIC DNA]</scope>
</reference>
<dbReference type="PANTHER" id="PTHR31414">
    <property type="entry name" value="TRANSMEMBRANE PROTEIN DDB_G0292058"/>
    <property type="match status" value="1"/>
</dbReference>
<dbReference type="eggNOG" id="ENOG502QUH4">
    <property type="taxonomic scope" value="Eukaryota"/>
</dbReference>
<dbReference type="Proteomes" id="UP000017836">
    <property type="component" value="Unassembled WGS sequence"/>
</dbReference>
<dbReference type="HOGENOM" id="CLU_024548_1_2_1"/>
<keyword evidence="2" id="KW-0732">Signal</keyword>
<organism evidence="3 4">
    <name type="scientific">Amborella trichopoda</name>
    <dbReference type="NCBI Taxonomy" id="13333"/>
    <lineage>
        <taxon>Eukaryota</taxon>
        <taxon>Viridiplantae</taxon>
        <taxon>Streptophyta</taxon>
        <taxon>Embryophyta</taxon>
        <taxon>Tracheophyta</taxon>
        <taxon>Spermatophyta</taxon>
        <taxon>Magnoliopsida</taxon>
        <taxon>Amborellales</taxon>
        <taxon>Amborellaceae</taxon>
        <taxon>Amborella</taxon>
    </lineage>
</organism>
<evidence type="ECO:0000256" key="2">
    <source>
        <dbReference type="SAM" id="SignalP"/>
    </source>
</evidence>
<keyword evidence="1" id="KW-0472">Membrane</keyword>
<dbReference type="KEGG" id="atr:18442529"/>
<evidence type="ECO:0000256" key="1">
    <source>
        <dbReference type="SAM" id="Phobius"/>
    </source>
</evidence>
<proteinExistence type="predicted"/>
<dbReference type="InterPro" id="IPR040283">
    <property type="entry name" value="DDB_G0292058-like"/>
</dbReference>
<dbReference type="PANTHER" id="PTHR31414:SF15">
    <property type="entry name" value="PLASMA MEMBRANE FUSION PROTEIN"/>
    <property type="match status" value="1"/>
</dbReference>
<protein>
    <recommendedName>
        <fullName evidence="5">Protein tweety homolog</fullName>
    </recommendedName>
</protein>
<evidence type="ECO:0000313" key="3">
    <source>
        <dbReference type="EMBL" id="ERN14273.1"/>
    </source>
</evidence>
<evidence type="ECO:0000313" key="4">
    <source>
        <dbReference type="Proteomes" id="UP000017836"/>
    </source>
</evidence>
<feature type="transmembrane region" description="Helical" evidence="1">
    <location>
        <begin position="126"/>
        <end position="148"/>
    </location>
</feature>
<evidence type="ECO:0008006" key="5">
    <source>
        <dbReference type="Google" id="ProtNLM"/>
    </source>
</evidence>
<feature type="signal peptide" evidence="2">
    <location>
        <begin position="1"/>
        <end position="23"/>
    </location>
</feature>
<keyword evidence="1" id="KW-1133">Transmembrane helix</keyword>
<dbReference type="EMBL" id="KI392557">
    <property type="protein sequence ID" value="ERN14273.1"/>
    <property type="molecule type" value="Genomic_DNA"/>
</dbReference>
<feature type="transmembrane region" description="Helical" evidence="1">
    <location>
        <begin position="90"/>
        <end position="114"/>
    </location>
</feature>
<feature type="transmembrane region" description="Helical" evidence="1">
    <location>
        <begin position="470"/>
        <end position="491"/>
    </location>
</feature>
<keyword evidence="1" id="KW-0812">Transmembrane</keyword>
<feature type="chain" id="PRO_5004658535" description="Protein tweety homolog" evidence="2">
    <location>
        <begin position="24"/>
        <end position="509"/>
    </location>
</feature>
<accession>U5D1N3</accession>
<dbReference type="Gramene" id="ERN14273">
    <property type="protein sequence ID" value="ERN14273"/>
    <property type="gene ID" value="AMTR_s00033p00166660"/>
</dbReference>
<dbReference type="STRING" id="13333.U5D1N3"/>
<feature type="transmembrane region" description="Helical" evidence="1">
    <location>
        <begin position="264"/>
        <end position="290"/>
    </location>
</feature>
<sequence>MAPLPAFSVFLVFSTIFSSSYEALETNPLSERQHEVLSWRGAEEDKNIVILEERIHREESLQNYEHYNGGQNMSDPFYWTLVLSKARCPLAVAVLWFPAFGVLLILLCCCCCCCPRRLPSNSRVAYALSLIFLILFTCAAIVGCIVLYTGQGKFYRSTKGALEYVVDEANLTVTNLKNFSNSISAAKRIGVHGIFLPLSDQAQIDTLASKLNSSADTLQHQAEDNSDIFHFVLNLVRDLLIVVASVMLLLEFLGFLFSIRGLQVLVYILVTIGWVLVPVAFIFCGVALIVDIIVSDACVAMHQDANSTLVDILPCVDAATANKSLYQSKEISYQMVNVVNQVISNVSNQNSSRGAPSYYNQSGPLVPVLCNPFNFDFTLRNCRPGEVTLNNAMQVWQGYTCKVSSSGLCSSVGRLTPDMYNQMLAATNVSYELYNYGHFLNHLQNCTFVRDIFDTITKRDCPRLRLYSKWIYIGLVIVSSAVMLSLIVWLIHARERRHRKYIKILPGVP</sequence>
<gene>
    <name evidence="3" type="ORF">AMTR_s00033p00166660</name>
</gene>
<dbReference type="OrthoDB" id="1937321at2759"/>
<dbReference type="AlphaFoldDB" id="U5D1N3"/>
<feature type="transmembrane region" description="Helical" evidence="1">
    <location>
        <begin position="239"/>
        <end position="257"/>
    </location>
</feature>
<name>U5D1N3_AMBTC</name>
<keyword evidence="4" id="KW-1185">Reference proteome</keyword>